<dbReference type="Proteomes" id="UP001214043">
    <property type="component" value="Chromosome"/>
</dbReference>
<keyword evidence="2 5" id="KW-0808">Transferase</keyword>
<evidence type="ECO:0000256" key="1">
    <source>
        <dbReference type="ARBA" id="ARBA00022603"/>
    </source>
</evidence>
<protein>
    <submittedName>
        <fullName evidence="7">RsmB/NOP family class I SAM-dependent RNA methyltransferase</fullName>
    </submittedName>
</protein>
<dbReference type="GO" id="GO:0001510">
    <property type="term" value="P:RNA methylation"/>
    <property type="evidence" value="ECO:0007669"/>
    <property type="project" value="InterPro"/>
</dbReference>
<dbReference type="InterPro" id="IPR023267">
    <property type="entry name" value="RCMT"/>
</dbReference>
<dbReference type="GO" id="GO:0003723">
    <property type="term" value="F:RNA binding"/>
    <property type="evidence" value="ECO:0007669"/>
    <property type="project" value="UniProtKB-UniRule"/>
</dbReference>
<dbReference type="RefSeq" id="WP_274492540.1">
    <property type="nucleotide sequence ID" value="NZ_CP118166.1"/>
</dbReference>
<dbReference type="KEGG" id="hfl:PUV54_12260"/>
<evidence type="ECO:0000259" key="6">
    <source>
        <dbReference type="PROSITE" id="PS51686"/>
    </source>
</evidence>
<comment type="similarity">
    <text evidence="5">Belongs to the class I-like SAM-binding methyltransferase superfamily. RsmB/NOP family.</text>
</comment>
<name>A0AAE9ZH41_9PROT</name>
<evidence type="ECO:0000256" key="3">
    <source>
        <dbReference type="ARBA" id="ARBA00022691"/>
    </source>
</evidence>
<keyword evidence="3 5" id="KW-0949">S-adenosyl-L-methionine</keyword>
<evidence type="ECO:0000256" key="5">
    <source>
        <dbReference type="PROSITE-ProRule" id="PRU01023"/>
    </source>
</evidence>
<evidence type="ECO:0000313" key="8">
    <source>
        <dbReference type="Proteomes" id="UP001214043"/>
    </source>
</evidence>
<evidence type="ECO:0000256" key="4">
    <source>
        <dbReference type="ARBA" id="ARBA00022884"/>
    </source>
</evidence>
<dbReference type="PROSITE" id="PS51686">
    <property type="entry name" value="SAM_MT_RSMB_NOP"/>
    <property type="match status" value="1"/>
</dbReference>
<feature type="domain" description="SAM-dependent MTase RsmB/NOP-type" evidence="6">
    <location>
        <begin position="163"/>
        <end position="453"/>
    </location>
</feature>
<evidence type="ECO:0000313" key="7">
    <source>
        <dbReference type="EMBL" id="WDI30726.1"/>
    </source>
</evidence>
<dbReference type="PRINTS" id="PR02008">
    <property type="entry name" value="RCMTFAMILY"/>
</dbReference>
<dbReference type="GO" id="GO:0008173">
    <property type="term" value="F:RNA methyltransferase activity"/>
    <property type="evidence" value="ECO:0007669"/>
    <property type="project" value="InterPro"/>
</dbReference>
<dbReference type="Gene3D" id="3.40.50.150">
    <property type="entry name" value="Vaccinia Virus protein VP39"/>
    <property type="match status" value="1"/>
</dbReference>
<organism evidence="7 8">
    <name type="scientific">Hyphococcus flavus</name>
    <dbReference type="NCBI Taxonomy" id="1866326"/>
    <lineage>
        <taxon>Bacteria</taxon>
        <taxon>Pseudomonadati</taxon>
        <taxon>Pseudomonadota</taxon>
        <taxon>Alphaproteobacteria</taxon>
        <taxon>Parvularculales</taxon>
        <taxon>Parvularculaceae</taxon>
        <taxon>Hyphococcus</taxon>
    </lineage>
</organism>
<keyword evidence="1 5" id="KW-0489">Methyltransferase</keyword>
<dbReference type="InterPro" id="IPR049560">
    <property type="entry name" value="MeTrfase_RsmB-F_NOP2_cat"/>
</dbReference>
<keyword evidence="4 5" id="KW-0694">RNA-binding</keyword>
<dbReference type="InterPro" id="IPR001678">
    <property type="entry name" value="MeTrfase_RsmB-F_NOP2_dom"/>
</dbReference>
<keyword evidence="8" id="KW-1185">Reference proteome</keyword>
<sequence length="457" mass="49217">MRLSGRLSAAIEILDDFEKRRVPLKTAIADWSRNNRYAGAKDRAWISGLCLDVLRKRNSLAAAMGNGSARSLVLGALRILWVKPFDEIADAAAEEPHGPGALTQDEVCALGDESDMASSPCGADEVQAEERAIALGEPHVAGDFPEWLAPHIERVFGEDAPVIMSAFAERADIDMRLNTLKTSQEKTLAALKTVKAETVPILTTAARIAAPDPSEKAPGVTVIPAFNKGWVEVQDLGSQIAACAAGAIKGAQVLDYCAGGGGKTLALAAMMENTGQLYAYDRDPRRLKPLFHRAKRAGVRNLQIRSPAGGEGLDDLSGKMDVVFADAPCSGAGTWRRHPDTKWRLTEKQLQTRNSEQALVLGEASQFVKPGGRMVWVTCSFLMEENEDRLAAFLNDHDEFVQVPALECILSSGLITDDGADILKTCVTPDGAVRLTPDKIRADGFFIAVLEKRSLSG</sequence>
<gene>
    <name evidence="7" type="ORF">PUV54_12260</name>
</gene>
<feature type="active site" description="Nucleophile" evidence="5">
    <location>
        <position position="379"/>
    </location>
</feature>
<reference evidence="7" key="1">
    <citation type="submission" date="2023-02" db="EMBL/GenBank/DDBJ databases">
        <title>Genome sequence of Hyphococcus flavus.</title>
        <authorList>
            <person name="Rong J.-C."/>
            <person name="Zhao Q."/>
            <person name="Yi M."/>
            <person name="Wu J.-Y."/>
        </authorList>
    </citation>
    <scope>NUCLEOTIDE SEQUENCE</scope>
    <source>
        <strain evidence="7">MCCC 1K03223</strain>
    </source>
</reference>
<accession>A0AAE9ZH41</accession>
<dbReference type="AlphaFoldDB" id="A0AAE9ZH41"/>
<dbReference type="CDD" id="cd02440">
    <property type="entry name" value="AdoMet_MTases"/>
    <property type="match status" value="1"/>
</dbReference>
<dbReference type="PANTHER" id="PTHR22807">
    <property type="entry name" value="NOP2 YEAST -RELATED NOL1/NOP2/FMU SUN DOMAIN-CONTAINING"/>
    <property type="match status" value="1"/>
</dbReference>
<evidence type="ECO:0000256" key="2">
    <source>
        <dbReference type="ARBA" id="ARBA00022679"/>
    </source>
</evidence>
<dbReference type="InterPro" id="IPR054728">
    <property type="entry name" value="RsmB-like_ferredoxin"/>
</dbReference>
<dbReference type="InterPro" id="IPR029063">
    <property type="entry name" value="SAM-dependent_MTases_sf"/>
</dbReference>
<dbReference type="PANTHER" id="PTHR22807:SF53">
    <property type="entry name" value="RIBOSOMAL RNA SMALL SUBUNIT METHYLTRANSFERASE B-RELATED"/>
    <property type="match status" value="1"/>
</dbReference>
<proteinExistence type="inferred from homology"/>
<feature type="binding site" evidence="5">
    <location>
        <position position="281"/>
    </location>
    <ligand>
        <name>S-adenosyl-L-methionine</name>
        <dbReference type="ChEBI" id="CHEBI:59789"/>
    </ligand>
</feature>
<feature type="binding site" evidence="5">
    <location>
        <position position="326"/>
    </location>
    <ligand>
        <name>S-adenosyl-L-methionine</name>
        <dbReference type="ChEBI" id="CHEBI:59789"/>
    </ligand>
</feature>
<dbReference type="Pfam" id="PF22458">
    <property type="entry name" value="RsmF-B_ferredox"/>
    <property type="match status" value="1"/>
</dbReference>
<dbReference type="Pfam" id="PF01189">
    <property type="entry name" value="Methyltr_RsmB-F"/>
    <property type="match status" value="1"/>
</dbReference>
<comment type="caution">
    <text evidence="5">Lacks conserved residue(s) required for the propagation of feature annotation.</text>
</comment>
<dbReference type="EMBL" id="CP118166">
    <property type="protein sequence ID" value="WDI30726.1"/>
    <property type="molecule type" value="Genomic_DNA"/>
</dbReference>
<dbReference type="SUPFAM" id="SSF53335">
    <property type="entry name" value="S-adenosyl-L-methionine-dependent methyltransferases"/>
    <property type="match status" value="1"/>
</dbReference>